<keyword evidence="6" id="KW-0067">ATP-binding</keyword>
<evidence type="ECO:0000313" key="12">
    <source>
        <dbReference type="Proteomes" id="UP001348817"/>
    </source>
</evidence>
<dbReference type="PRINTS" id="PR00344">
    <property type="entry name" value="BCTRLSENSOR"/>
</dbReference>
<protein>
    <recommendedName>
        <fullName evidence="2">histidine kinase</fullName>
        <ecNumber evidence="2">2.7.13.3</ecNumber>
    </recommendedName>
</protein>
<feature type="transmembrane region" description="Helical" evidence="9">
    <location>
        <begin position="38"/>
        <end position="58"/>
    </location>
</feature>
<keyword evidence="5 11" id="KW-0418">Kinase</keyword>
<sequence length="460" mass="52239">MDYNKNRQFKTEVTLRITGLALSIFLLAYLVIDRQMSITVILVLGLTVIQAIALVGFIDKIQRDISMIFRELREKGFGNAKPYTGDETGLTAELRRDLTNMVIEASGAKEKRQNRYNYLRTIVQHAGIGLITFDDQDKIHIYNNAARKIFKIQRLRTLDELKDISPDMVEQFKNLKTGGRGLVTIEIEDEAIRLAIFVIELEIEGKPFKLVSIQNIRLELEQNEMEAWQKLVQVLTHEIMNSVTPISSLTNTVEQEIRHHLQSVEALEENSGKVMEQEDLEDIHMAVQTIHRRSESLIRFVNDFRSMTHIPKPNLQLVDLGELMEQIRMLLAHDISEANIDISVDVVPTPLTAHVDPGQLQQVLINLVQNAIDSLAEVKEPKIWMTAKQDLQGNTFISVKDNGKGIDEEALEKIFIPFFTTKKNGSGIGLSLSQQIIRQHLGSISVKSKIDIGTEFLIKL</sequence>
<evidence type="ECO:0000256" key="5">
    <source>
        <dbReference type="ARBA" id="ARBA00022777"/>
    </source>
</evidence>
<name>A0AAU9CEE0_9BACT</name>
<dbReference type="PROSITE" id="PS50109">
    <property type="entry name" value="HIS_KIN"/>
    <property type="match status" value="1"/>
</dbReference>
<dbReference type="GO" id="GO:0005524">
    <property type="term" value="F:ATP binding"/>
    <property type="evidence" value="ECO:0007669"/>
    <property type="project" value="UniProtKB-KW"/>
</dbReference>
<dbReference type="InterPro" id="IPR003594">
    <property type="entry name" value="HATPase_dom"/>
</dbReference>
<dbReference type="PANTHER" id="PTHR43065:SF46">
    <property type="entry name" value="C4-DICARBOXYLATE TRANSPORT SENSOR PROTEIN DCTB"/>
    <property type="match status" value="1"/>
</dbReference>
<keyword evidence="8" id="KW-0175">Coiled coil</keyword>
<evidence type="ECO:0000313" key="11">
    <source>
        <dbReference type="EMBL" id="BDD08188.1"/>
    </source>
</evidence>
<proteinExistence type="predicted"/>
<accession>A0AAU9CEE0</accession>
<feature type="coiled-coil region" evidence="8">
    <location>
        <begin position="218"/>
        <end position="270"/>
    </location>
</feature>
<evidence type="ECO:0000256" key="1">
    <source>
        <dbReference type="ARBA" id="ARBA00000085"/>
    </source>
</evidence>
<dbReference type="GO" id="GO:0000160">
    <property type="term" value="P:phosphorelay signal transduction system"/>
    <property type="evidence" value="ECO:0007669"/>
    <property type="project" value="UniProtKB-KW"/>
</dbReference>
<reference evidence="11 12" key="1">
    <citation type="submission" date="2021-12" db="EMBL/GenBank/DDBJ databases">
        <title>Genome sequencing of bacteria with rrn-lacking chromosome and rrn-plasmid.</title>
        <authorList>
            <person name="Anda M."/>
            <person name="Iwasaki W."/>
        </authorList>
    </citation>
    <scope>NUCLEOTIDE SEQUENCE [LARGE SCALE GENOMIC DNA]</scope>
    <source>
        <strain evidence="11 12">DSM 100852</strain>
    </source>
</reference>
<keyword evidence="3" id="KW-0808">Transferase</keyword>
<evidence type="ECO:0000256" key="7">
    <source>
        <dbReference type="ARBA" id="ARBA00023012"/>
    </source>
</evidence>
<dbReference type="KEGG" id="fax:FUAX_06200"/>
<evidence type="ECO:0000256" key="2">
    <source>
        <dbReference type="ARBA" id="ARBA00012438"/>
    </source>
</evidence>
<dbReference type="EMBL" id="AP025314">
    <property type="protein sequence ID" value="BDD08188.1"/>
    <property type="molecule type" value="Genomic_DNA"/>
</dbReference>
<dbReference type="InterPro" id="IPR005467">
    <property type="entry name" value="His_kinase_dom"/>
</dbReference>
<dbReference type="GO" id="GO:0004673">
    <property type="term" value="F:protein histidine kinase activity"/>
    <property type="evidence" value="ECO:0007669"/>
    <property type="project" value="UniProtKB-EC"/>
</dbReference>
<organism evidence="11 12">
    <name type="scientific">Fulvitalea axinellae</name>
    <dbReference type="NCBI Taxonomy" id="1182444"/>
    <lineage>
        <taxon>Bacteria</taxon>
        <taxon>Pseudomonadati</taxon>
        <taxon>Bacteroidota</taxon>
        <taxon>Cytophagia</taxon>
        <taxon>Cytophagales</taxon>
        <taxon>Persicobacteraceae</taxon>
        <taxon>Fulvitalea</taxon>
    </lineage>
</organism>
<dbReference type="SMART" id="SM00387">
    <property type="entry name" value="HATPase_c"/>
    <property type="match status" value="1"/>
</dbReference>
<evidence type="ECO:0000256" key="9">
    <source>
        <dbReference type="SAM" id="Phobius"/>
    </source>
</evidence>
<feature type="domain" description="Histidine kinase" evidence="10">
    <location>
        <begin position="234"/>
        <end position="460"/>
    </location>
</feature>
<dbReference type="InterPro" id="IPR004358">
    <property type="entry name" value="Sig_transdc_His_kin-like_C"/>
</dbReference>
<keyword evidence="4" id="KW-0547">Nucleotide-binding</keyword>
<keyword evidence="12" id="KW-1185">Reference proteome</keyword>
<evidence type="ECO:0000256" key="4">
    <source>
        <dbReference type="ARBA" id="ARBA00022741"/>
    </source>
</evidence>
<keyword evidence="9" id="KW-0472">Membrane</keyword>
<keyword evidence="9" id="KW-1133">Transmembrane helix</keyword>
<dbReference type="Proteomes" id="UP001348817">
    <property type="component" value="Chromosome"/>
</dbReference>
<dbReference type="EC" id="2.7.13.3" evidence="2"/>
<comment type="catalytic activity">
    <reaction evidence="1">
        <text>ATP + protein L-histidine = ADP + protein N-phospho-L-histidine.</text>
        <dbReference type="EC" id="2.7.13.3"/>
    </reaction>
</comment>
<gene>
    <name evidence="11" type="ORF">FUAX_06200</name>
</gene>
<dbReference type="Pfam" id="PF02518">
    <property type="entry name" value="HATPase_c"/>
    <property type="match status" value="1"/>
</dbReference>
<dbReference type="PANTHER" id="PTHR43065">
    <property type="entry name" value="SENSOR HISTIDINE KINASE"/>
    <property type="match status" value="1"/>
</dbReference>
<evidence type="ECO:0000256" key="8">
    <source>
        <dbReference type="SAM" id="Coils"/>
    </source>
</evidence>
<evidence type="ECO:0000256" key="6">
    <source>
        <dbReference type="ARBA" id="ARBA00022840"/>
    </source>
</evidence>
<dbReference type="InterPro" id="IPR036890">
    <property type="entry name" value="HATPase_C_sf"/>
</dbReference>
<dbReference type="RefSeq" id="WP_338393465.1">
    <property type="nucleotide sequence ID" value="NZ_AP025314.1"/>
</dbReference>
<dbReference type="Gene3D" id="3.30.565.10">
    <property type="entry name" value="Histidine kinase-like ATPase, C-terminal domain"/>
    <property type="match status" value="1"/>
</dbReference>
<dbReference type="SUPFAM" id="SSF55874">
    <property type="entry name" value="ATPase domain of HSP90 chaperone/DNA topoisomerase II/histidine kinase"/>
    <property type="match status" value="1"/>
</dbReference>
<feature type="transmembrane region" description="Helical" evidence="9">
    <location>
        <begin position="13"/>
        <end position="32"/>
    </location>
</feature>
<dbReference type="AlphaFoldDB" id="A0AAU9CEE0"/>
<evidence type="ECO:0000256" key="3">
    <source>
        <dbReference type="ARBA" id="ARBA00022679"/>
    </source>
</evidence>
<keyword evidence="9" id="KW-0812">Transmembrane</keyword>
<evidence type="ECO:0000259" key="10">
    <source>
        <dbReference type="PROSITE" id="PS50109"/>
    </source>
</evidence>
<keyword evidence="7" id="KW-0902">Two-component regulatory system</keyword>
<dbReference type="Gene3D" id="1.10.287.130">
    <property type="match status" value="1"/>
</dbReference>